<dbReference type="PROSITE" id="PS50005">
    <property type="entry name" value="TPR"/>
    <property type="match status" value="1"/>
</dbReference>
<dbReference type="Gene3D" id="1.25.40.10">
    <property type="entry name" value="Tetratricopeptide repeat domain"/>
    <property type="match status" value="2"/>
</dbReference>
<dbReference type="PROSITE" id="PS51257">
    <property type="entry name" value="PROKAR_LIPOPROTEIN"/>
    <property type="match status" value="1"/>
</dbReference>
<dbReference type="Proteomes" id="UP000249061">
    <property type="component" value="Unassembled WGS sequence"/>
</dbReference>
<sequence>MRRLTSLLLALLALACEEPERAATRQKVQTTIDHVAQGRLELSNGRAEAAIKEFKAAISTTPEDASLYLQLAEAYRLAGNEAGATLTLKQAESVSGVADPSLRRQRADLLRRMHQTRAAIAELKTMRDDDLLTDEELLDLSRLLAHAGKIDEAFKTIGRIQQRSPDDPEAKTMEAEILFLKGDVVLAARLMDRLITENPSLASARLLRARYFLNEKQTASAEQDLQFIEARDAKRADVLSLKARVLNEQGRVDEAAALVEHVVEEDPKDAEALALLAEIRLLQDRGGDAQVLIERILSMEPSWPRAIYVRGRAYEQQGRLEEALGDYQLALKNDGNFAPALSRIWRVYDKLGNKPDAISALEQLYFTNESTLDEKVQLARYYGETWANVDRGEKIITEVLKKDPRNPDYLAIKKMLAKGSIKKKKKGIEIIRGR</sequence>
<reference evidence="4 5" key="1">
    <citation type="submission" date="2017-08" db="EMBL/GenBank/DDBJ databases">
        <title>Infants hospitalized years apart are colonized by the same room-sourced microbial strains.</title>
        <authorList>
            <person name="Brooks B."/>
            <person name="Olm M.R."/>
            <person name="Firek B.A."/>
            <person name="Baker R."/>
            <person name="Thomas B.C."/>
            <person name="Morowitz M.J."/>
            <person name="Banfield J.F."/>
        </authorList>
    </citation>
    <scope>NUCLEOTIDE SEQUENCE [LARGE SCALE GENOMIC DNA]</scope>
    <source>
        <strain evidence="4">S2_003_000_R2_14</strain>
    </source>
</reference>
<evidence type="ECO:0000256" key="2">
    <source>
        <dbReference type="ARBA" id="ARBA00022803"/>
    </source>
</evidence>
<protein>
    <submittedName>
        <fullName evidence="4">Uncharacterized protein</fullName>
    </submittedName>
</protein>
<keyword evidence="1" id="KW-0677">Repeat</keyword>
<proteinExistence type="predicted"/>
<evidence type="ECO:0000313" key="4">
    <source>
        <dbReference type="EMBL" id="PZR09867.1"/>
    </source>
</evidence>
<dbReference type="EMBL" id="QFQP01000019">
    <property type="protein sequence ID" value="PZR09867.1"/>
    <property type="molecule type" value="Genomic_DNA"/>
</dbReference>
<dbReference type="InterPro" id="IPR019734">
    <property type="entry name" value="TPR_rpt"/>
</dbReference>
<evidence type="ECO:0000256" key="3">
    <source>
        <dbReference type="PROSITE-ProRule" id="PRU00339"/>
    </source>
</evidence>
<dbReference type="SUPFAM" id="SSF48452">
    <property type="entry name" value="TPR-like"/>
    <property type="match status" value="1"/>
</dbReference>
<dbReference type="Pfam" id="PF14559">
    <property type="entry name" value="TPR_19"/>
    <property type="match status" value="1"/>
</dbReference>
<feature type="repeat" description="TPR" evidence="3">
    <location>
        <begin position="304"/>
        <end position="337"/>
    </location>
</feature>
<comment type="caution">
    <text evidence="4">The sequence shown here is derived from an EMBL/GenBank/DDBJ whole genome shotgun (WGS) entry which is preliminary data.</text>
</comment>
<dbReference type="Pfam" id="PF13432">
    <property type="entry name" value="TPR_16"/>
    <property type="match status" value="2"/>
</dbReference>
<accession>A0A2W5T7I2</accession>
<dbReference type="InterPro" id="IPR011990">
    <property type="entry name" value="TPR-like_helical_dom_sf"/>
</dbReference>
<dbReference type="AlphaFoldDB" id="A0A2W5T7I2"/>
<dbReference type="PANTHER" id="PTHR44858:SF1">
    <property type="entry name" value="UDP-N-ACETYLGLUCOSAMINE--PEPTIDE N-ACETYLGLUCOSAMINYLTRANSFERASE SPINDLY-RELATED"/>
    <property type="match status" value="1"/>
</dbReference>
<gene>
    <name evidence="4" type="ORF">DI536_21285</name>
</gene>
<dbReference type="SMART" id="SM00028">
    <property type="entry name" value="TPR"/>
    <property type="match status" value="6"/>
</dbReference>
<keyword evidence="2 3" id="KW-0802">TPR repeat</keyword>
<organism evidence="4 5">
    <name type="scientific">Archangium gephyra</name>
    <dbReference type="NCBI Taxonomy" id="48"/>
    <lineage>
        <taxon>Bacteria</taxon>
        <taxon>Pseudomonadati</taxon>
        <taxon>Myxococcota</taxon>
        <taxon>Myxococcia</taxon>
        <taxon>Myxococcales</taxon>
        <taxon>Cystobacterineae</taxon>
        <taxon>Archangiaceae</taxon>
        <taxon>Archangium</taxon>
    </lineage>
</organism>
<dbReference type="InterPro" id="IPR050498">
    <property type="entry name" value="Ycf3"/>
</dbReference>
<evidence type="ECO:0000313" key="5">
    <source>
        <dbReference type="Proteomes" id="UP000249061"/>
    </source>
</evidence>
<dbReference type="PANTHER" id="PTHR44858">
    <property type="entry name" value="TETRATRICOPEPTIDE REPEAT PROTEIN 6"/>
    <property type="match status" value="1"/>
</dbReference>
<evidence type="ECO:0000256" key="1">
    <source>
        <dbReference type="ARBA" id="ARBA00022737"/>
    </source>
</evidence>
<name>A0A2W5T7I2_9BACT</name>